<dbReference type="SUPFAM" id="SSF160996">
    <property type="entry name" value="HI0933 insert domain-like"/>
    <property type="match status" value="1"/>
</dbReference>
<dbReference type="InterPro" id="IPR004792">
    <property type="entry name" value="BaiN-like"/>
</dbReference>
<evidence type="ECO:0000259" key="5">
    <source>
        <dbReference type="Pfam" id="PF22780"/>
    </source>
</evidence>
<dbReference type="InterPro" id="IPR036188">
    <property type="entry name" value="FAD/NAD-bd_sf"/>
</dbReference>
<evidence type="ECO:0000256" key="1">
    <source>
        <dbReference type="ARBA" id="ARBA00001974"/>
    </source>
</evidence>
<dbReference type="Gene3D" id="1.10.8.260">
    <property type="entry name" value="HI0933 insert domain-like"/>
    <property type="match status" value="1"/>
</dbReference>
<dbReference type="AlphaFoldDB" id="A0A017HA17"/>
<dbReference type="Pfam" id="PF22780">
    <property type="entry name" value="HI0933_like_1st"/>
    <property type="match status" value="1"/>
</dbReference>
<feature type="domain" description="RsdA/BaiN/AoA(So)-like Rossmann fold-like" evidence="4">
    <location>
        <begin position="18"/>
        <end position="399"/>
    </location>
</feature>
<organism evidence="6 7">
    <name type="scientific">Limimaricola hongkongensis DSM 17492</name>
    <dbReference type="NCBI Taxonomy" id="1122180"/>
    <lineage>
        <taxon>Bacteria</taxon>
        <taxon>Pseudomonadati</taxon>
        <taxon>Pseudomonadota</taxon>
        <taxon>Alphaproteobacteria</taxon>
        <taxon>Rhodobacterales</taxon>
        <taxon>Paracoccaceae</taxon>
        <taxon>Limimaricola</taxon>
    </lineage>
</organism>
<protein>
    <submittedName>
        <fullName evidence="6">NAD(FAD)-utilizing dehydrogenase</fullName>
    </submittedName>
</protein>
<dbReference type="PRINTS" id="PR00368">
    <property type="entry name" value="FADPNR"/>
</dbReference>
<comment type="cofactor">
    <cofactor evidence="1">
        <name>FAD</name>
        <dbReference type="ChEBI" id="CHEBI:57692"/>
    </cofactor>
</comment>
<dbReference type="Pfam" id="PF03486">
    <property type="entry name" value="HI0933_like"/>
    <property type="match status" value="1"/>
</dbReference>
<evidence type="ECO:0000313" key="7">
    <source>
        <dbReference type="Proteomes" id="UP000025047"/>
    </source>
</evidence>
<dbReference type="HOGENOM" id="CLU_025174_2_0_5"/>
<dbReference type="InterPro" id="IPR023166">
    <property type="entry name" value="BaiN-like_dom_sf"/>
</dbReference>
<dbReference type="InterPro" id="IPR057661">
    <property type="entry name" value="RsdA/BaiN/AoA(So)_Rossmann"/>
</dbReference>
<reference evidence="6 7" key="1">
    <citation type="submission" date="2013-03" db="EMBL/GenBank/DDBJ databases">
        <authorList>
            <person name="Fiebig A."/>
            <person name="Goeker M."/>
            <person name="Klenk H.-P.P."/>
        </authorList>
    </citation>
    <scope>NUCLEOTIDE SEQUENCE [LARGE SCALE GENOMIC DNA]</scope>
    <source>
        <strain evidence="6 7">DSM 17492</strain>
    </source>
</reference>
<evidence type="ECO:0000259" key="4">
    <source>
        <dbReference type="Pfam" id="PF03486"/>
    </source>
</evidence>
<dbReference type="Proteomes" id="UP000025047">
    <property type="component" value="Unassembled WGS sequence"/>
</dbReference>
<name>A0A017HA17_9RHOB</name>
<dbReference type="PATRIC" id="fig|1122180.6.peg.2853"/>
<evidence type="ECO:0000313" key="6">
    <source>
        <dbReference type="EMBL" id="EYD71226.1"/>
    </source>
</evidence>
<sequence length="405" mass="43055">MAEKRQVAGMNNTRHINTLVLGAGAAGLFAAMHAGGDTLVIDHARNPGEKIRISGGGRCNFTNIRTGPECFLGANPHFHKSALARYTPWDFLDLVKKHGIAWHEKTLGQLFCDGKATQIVAMLMEEARDAGAQVALDTALVEIARDDRGFRAVIERSGRRETIRAAHVVVATGGKSIPKMGATGLAYRIAEQFGIAVTDTRPGLVPLTFPDRFSGLSGVALPVRAQADGPAFEEALLFTHRGLSGPAILQASSYWREGGEIRLDLAPGGQLAEALRVARRSDGKKAVKTVLAQHLPARLVEAWAEDHPMPGNMADQSDRAIDALCGALRDWRLTPSGTEGYRTAEVTLGGVSTDALSSKTMAAKSVPGLHFIGECVDVTGWLGGYNFQWAWASGFAAGTAIAQGG</sequence>
<accession>A0A017HA17</accession>
<dbReference type="NCBIfam" id="TIGR00275">
    <property type="entry name" value="aminoacetone oxidase family FAD-binding enzyme"/>
    <property type="match status" value="1"/>
</dbReference>
<keyword evidence="3" id="KW-0274">FAD</keyword>
<dbReference type="InterPro" id="IPR055178">
    <property type="entry name" value="RsdA/BaiN/AoA(So)-like_dom"/>
</dbReference>
<feature type="domain" description="RsdA/BaiN/AoA(So)-like insert" evidence="5">
    <location>
        <begin position="201"/>
        <end position="346"/>
    </location>
</feature>
<gene>
    <name evidence="6" type="ORF">Lokhon_02874</name>
</gene>
<dbReference type="Gene3D" id="2.40.30.10">
    <property type="entry name" value="Translation factors"/>
    <property type="match status" value="1"/>
</dbReference>
<evidence type="ECO:0000256" key="3">
    <source>
        <dbReference type="ARBA" id="ARBA00022827"/>
    </source>
</evidence>
<dbReference type="PANTHER" id="PTHR42887:SF2">
    <property type="entry name" value="OS12G0638800 PROTEIN"/>
    <property type="match status" value="1"/>
</dbReference>
<dbReference type="PANTHER" id="PTHR42887">
    <property type="entry name" value="OS12G0638800 PROTEIN"/>
    <property type="match status" value="1"/>
</dbReference>
<dbReference type="Gene3D" id="3.50.50.60">
    <property type="entry name" value="FAD/NAD(P)-binding domain"/>
    <property type="match status" value="1"/>
</dbReference>
<dbReference type="STRING" id="1122180.Lokhon_02874"/>
<dbReference type="SUPFAM" id="SSF51905">
    <property type="entry name" value="FAD/NAD(P)-binding domain"/>
    <property type="match status" value="1"/>
</dbReference>
<comment type="caution">
    <text evidence="6">The sequence shown here is derived from an EMBL/GenBank/DDBJ whole genome shotgun (WGS) entry which is preliminary data.</text>
</comment>
<dbReference type="EMBL" id="APGJ01000007">
    <property type="protein sequence ID" value="EYD71226.1"/>
    <property type="molecule type" value="Genomic_DNA"/>
</dbReference>
<dbReference type="eggNOG" id="COG2081">
    <property type="taxonomic scope" value="Bacteria"/>
</dbReference>
<proteinExistence type="predicted"/>
<evidence type="ECO:0000256" key="2">
    <source>
        <dbReference type="ARBA" id="ARBA00022630"/>
    </source>
</evidence>
<keyword evidence="2" id="KW-0285">Flavoprotein</keyword>
<keyword evidence="7" id="KW-1185">Reference proteome</keyword>